<comment type="caution">
    <text evidence="8">The sequence shown here is derived from an EMBL/GenBank/DDBJ whole genome shotgun (WGS) entry which is preliminary data.</text>
</comment>
<keyword evidence="3" id="KW-1003">Cell membrane</keyword>
<dbReference type="GO" id="GO:0009055">
    <property type="term" value="F:electron transfer activity"/>
    <property type="evidence" value="ECO:0007669"/>
    <property type="project" value="TreeGrafter"/>
</dbReference>
<evidence type="ECO:0000256" key="4">
    <source>
        <dbReference type="ARBA" id="ARBA00022692"/>
    </source>
</evidence>
<comment type="subcellular location">
    <subcellularLocation>
        <location evidence="1">Cell membrane</location>
        <topology evidence="1">Multi-pass membrane protein</topology>
    </subcellularLocation>
</comment>
<dbReference type="PANTHER" id="PTHR43141:SF4">
    <property type="entry name" value="CYTOCHROME BD2 SUBUNIT II"/>
    <property type="match status" value="1"/>
</dbReference>
<dbReference type="GO" id="GO:0005886">
    <property type="term" value="C:plasma membrane"/>
    <property type="evidence" value="ECO:0007669"/>
    <property type="project" value="UniProtKB-SubCell"/>
</dbReference>
<protein>
    <recommendedName>
        <fullName evidence="10">Cytochrome d ubiquinol oxidase subunit II</fullName>
    </recommendedName>
</protein>
<reference evidence="8 9" key="1">
    <citation type="submission" date="2016-10" db="EMBL/GenBank/DDBJ databases">
        <title>Comparative genome analysis of multiple Pseudomonas spp. focuses on biocontrol and plant growth promoting traits.</title>
        <authorList>
            <person name="Tao X.-Y."/>
            <person name="Taylor C.G."/>
        </authorList>
    </citation>
    <scope>NUCLEOTIDE SEQUENCE [LARGE SCALE GENOMIC DNA]</scope>
    <source>
        <strain evidence="8 9">38D7</strain>
    </source>
</reference>
<dbReference type="Pfam" id="PF02322">
    <property type="entry name" value="Cyt_bd_oxida_II"/>
    <property type="match status" value="1"/>
</dbReference>
<dbReference type="AlphaFoldDB" id="A0A423IFK8"/>
<dbReference type="PANTHER" id="PTHR43141">
    <property type="entry name" value="CYTOCHROME BD2 SUBUNIT II"/>
    <property type="match status" value="1"/>
</dbReference>
<comment type="similarity">
    <text evidence="2">Belongs to the cytochrome ubiquinol oxidase subunit 2 family.</text>
</comment>
<feature type="transmembrane region" description="Helical" evidence="7">
    <location>
        <begin position="67"/>
        <end position="86"/>
    </location>
</feature>
<keyword evidence="5 7" id="KW-1133">Transmembrane helix</keyword>
<evidence type="ECO:0000313" key="8">
    <source>
        <dbReference type="EMBL" id="RON24214.1"/>
    </source>
</evidence>
<dbReference type="GO" id="GO:0016682">
    <property type="term" value="F:oxidoreductase activity, acting on diphenols and related substances as donors, oxygen as acceptor"/>
    <property type="evidence" value="ECO:0007669"/>
    <property type="project" value="TreeGrafter"/>
</dbReference>
<dbReference type="EMBL" id="MOBK01000001">
    <property type="protein sequence ID" value="RON24214.1"/>
    <property type="molecule type" value="Genomic_DNA"/>
</dbReference>
<evidence type="ECO:0000256" key="6">
    <source>
        <dbReference type="ARBA" id="ARBA00023136"/>
    </source>
</evidence>
<evidence type="ECO:0000256" key="2">
    <source>
        <dbReference type="ARBA" id="ARBA00007543"/>
    </source>
</evidence>
<evidence type="ECO:0000256" key="1">
    <source>
        <dbReference type="ARBA" id="ARBA00004651"/>
    </source>
</evidence>
<gene>
    <name evidence="8" type="ORF">BK660_00665</name>
</gene>
<evidence type="ECO:0000256" key="7">
    <source>
        <dbReference type="SAM" id="Phobius"/>
    </source>
</evidence>
<proteinExistence type="inferred from homology"/>
<dbReference type="InterPro" id="IPR003317">
    <property type="entry name" value="Cyt-d_oxidase_su2"/>
</dbReference>
<keyword evidence="4 7" id="KW-0812">Transmembrane</keyword>
<organism evidence="8 9">
    <name type="scientific">Pseudomonas brassicacearum</name>
    <dbReference type="NCBI Taxonomy" id="930166"/>
    <lineage>
        <taxon>Bacteria</taxon>
        <taxon>Pseudomonadati</taxon>
        <taxon>Pseudomonadota</taxon>
        <taxon>Gammaproteobacteria</taxon>
        <taxon>Pseudomonadales</taxon>
        <taxon>Pseudomonadaceae</taxon>
        <taxon>Pseudomonas</taxon>
    </lineage>
</organism>
<evidence type="ECO:0000256" key="3">
    <source>
        <dbReference type="ARBA" id="ARBA00022475"/>
    </source>
</evidence>
<feature type="transmembrane region" description="Helical" evidence="7">
    <location>
        <begin position="25"/>
        <end position="46"/>
    </location>
</feature>
<evidence type="ECO:0008006" key="10">
    <source>
        <dbReference type="Google" id="ProtNLM"/>
    </source>
</evidence>
<dbReference type="Proteomes" id="UP000285636">
    <property type="component" value="Unassembled WGS sequence"/>
</dbReference>
<dbReference type="GO" id="GO:0019646">
    <property type="term" value="P:aerobic electron transport chain"/>
    <property type="evidence" value="ECO:0007669"/>
    <property type="project" value="TreeGrafter"/>
</dbReference>
<name>A0A423IFK8_9PSED</name>
<evidence type="ECO:0000313" key="9">
    <source>
        <dbReference type="Proteomes" id="UP000285636"/>
    </source>
</evidence>
<dbReference type="GO" id="GO:0070069">
    <property type="term" value="C:cytochrome complex"/>
    <property type="evidence" value="ECO:0007669"/>
    <property type="project" value="TreeGrafter"/>
</dbReference>
<dbReference type="RefSeq" id="WP_123432510.1">
    <property type="nucleotide sequence ID" value="NZ_MOBK01000001.1"/>
</dbReference>
<accession>A0A423IFK8</accession>
<sequence length="100" mass="10923">MPAMTLLVALLIGFALGFRSRRHFLPLFCALGVFILAFALMIAALFPMIVPPKLTLQAAASSPNNQIFMLVGFAVLIPVTLIYNTYGFSVFSGKVRSDRD</sequence>
<evidence type="ECO:0000256" key="5">
    <source>
        <dbReference type="ARBA" id="ARBA00022989"/>
    </source>
</evidence>
<keyword evidence="6 7" id="KW-0472">Membrane</keyword>